<reference evidence="4 5" key="1">
    <citation type="submission" date="2024-01" db="EMBL/GenBank/DDBJ databases">
        <title>A draft genome for the cacao thread blight pathogen Marasmiellus scandens.</title>
        <authorList>
            <person name="Baruah I.K."/>
            <person name="Leung J."/>
            <person name="Bukari Y."/>
            <person name="Amoako-Attah I."/>
            <person name="Meinhardt L.W."/>
            <person name="Bailey B.A."/>
            <person name="Cohen S.P."/>
        </authorList>
    </citation>
    <scope>NUCLEOTIDE SEQUENCE [LARGE SCALE GENOMIC DNA]</scope>
    <source>
        <strain evidence="4 5">GH-19</strain>
    </source>
</reference>
<dbReference type="PRINTS" id="PR00080">
    <property type="entry name" value="SDRFAMILY"/>
</dbReference>
<gene>
    <name evidence="4" type="ORF">VKT23_017417</name>
</gene>
<dbReference type="PANTHER" id="PTHR48107">
    <property type="entry name" value="NADPH-DEPENDENT ALDEHYDE REDUCTASE-LIKE PROTEIN, CHLOROPLASTIC-RELATED"/>
    <property type="match status" value="1"/>
</dbReference>
<dbReference type="PROSITE" id="PS00061">
    <property type="entry name" value="ADH_SHORT"/>
    <property type="match status" value="1"/>
</dbReference>
<protein>
    <submittedName>
        <fullName evidence="4">Uncharacterized protein</fullName>
    </submittedName>
</protein>
<dbReference type="PANTHER" id="PTHR48107:SF7">
    <property type="entry name" value="RE15974P"/>
    <property type="match status" value="1"/>
</dbReference>
<dbReference type="EMBL" id="JBANRG010000071">
    <property type="protein sequence ID" value="KAK7439845.1"/>
    <property type="molecule type" value="Genomic_DNA"/>
</dbReference>
<evidence type="ECO:0000313" key="5">
    <source>
        <dbReference type="Proteomes" id="UP001498398"/>
    </source>
</evidence>
<dbReference type="SUPFAM" id="SSF51735">
    <property type="entry name" value="NAD(P)-binding Rossmann-fold domains"/>
    <property type="match status" value="1"/>
</dbReference>
<comment type="similarity">
    <text evidence="1">Belongs to the short-chain dehydrogenases/reductases (SDR) family.</text>
</comment>
<accession>A0ABR1ISC9</accession>
<evidence type="ECO:0000256" key="2">
    <source>
        <dbReference type="ARBA" id="ARBA00022857"/>
    </source>
</evidence>
<dbReference type="Proteomes" id="UP001498398">
    <property type="component" value="Unassembled WGS sequence"/>
</dbReference>
<keyword evidence="2" id="KW-0521">NADP</keyword>
<proteinExistence type="inferred from homology"/>
<dbReference type="InterPro" id="IPR036291">
    <property type="entry name" value="NAD(P)-bd_dom_sf"/>
</dbReference>
<evidence type="ECO:0000256" key="1">
    <source>
        <dbReference type="ARBA" id="ARBA00006484"/>
    </source>
</evidence>
<dbReference type="InterPro" id="IPR002347">
    <property type="entry name" value="SDR_fam"/>
</dbReference>
<evidence type="ECO:0000313" key="4">
    <source>
        <dbReference type="EMBL" id="KAK7439845.1"/>
    </source>
</evidence>
<evidence type="ECO:0000256" key="3">
    <source>
        <dbReference type="ARBA" id="ARBA00023002"/>
    </source>
</evidence>
<keyword evidence="5" id="KW-1185">Reference proteome</keyword>
<dbReference type="Gene3D" id="3.40.50.720">
    <property type="entry name" value="NAD(P)-binding Rossmann-like Domain"/>
    <property type="match status" value="1"/>
</dbReference>
<dbReference type="Pfam" id="PF13561">
    <property type="entry name" value="adh_short_C2"/>
    <property type="match status" value="1"/>
</dbReference>
<name>A0ABR1ISC9_9AGAR</name>
<sequence length="257" mass="26684">MSSLPTSLAGKVAVITGSSRGIGAAIALRLAGEGATVVVNYVNSSAAAEKIVSTIKSQGKGDAIAIKSDVSTVEGGKQLLDESVKAFGKIDALILNAAVSQMKALADIDELFFDEHMNTNVKGTLFTVKHAVDNGMFPPTGGRIILFSSSLTANSSISPYYLVYTMSKGAVEQMSRVLARDLASKGITVNTVSPGATDTDMFRKGKSQELINTIASGSPFNRLGQPEEIATVVAFLVSPAAQWVSGQNLRVNGAAAV</sequence>
<organism evidence="4 5">
    <name type="scientific">Marasmiellus scandens</name>
    <dbReference type="NCBI Taxonomy" id="2682957"/>
    <lineage>
        <taxon>Eukaryota</taxon>
        <taxon>Fungi</taxon>
        <taxon>Dikarya</taxon>
        <taxon>Basidiomycota</taxon>
        <taxon>Agaricomycotina</taxon>
        <taxon>Agaricomycetes</taxon>
        <taxon>Agaricomycetidae</taxon>
        <taxon>Agaricales</taxon>
        <taxon>Marasmiineae</taxon>
        <taxon>Omphalotaceae</taxon>
        <taxon>Marasmiellus</taxon>
    </lineage>
</organism>
<dbReference type="PRINTS" id="PR00081">
    <property type="entry name" value="GDHRDH"/>
</dbReference>
<comment type="caution">
    <text evidence="4">The sequence shown here is derived from an EMBL/GenBank/DDBJ whole genome shotgun (WGS) entry which is preliminary data.</text>
</comment>
<keyword evidence="3" id="KW-0560">Oxidoreductase</keyword>
<dbReference type="InterPro" id="IPR020904">
    <property type="entry name" value="Sc_DH/Rdtase_CS"/>
</dbReference>